<reference evidence="2" key="2">
    <citation type="submission" date="2023-07" db="EMBL/GenBank/DDBJ databases">
        <authorList>
            <person name="Shen H."/>
        </authorList>
    </citation>
    <scope>NUCLEOTIDE SEQUENCE</scope>
    <source>
        <strain evidence="2">TNR-22</strain>
    </source>
</reference>
<evidence type="ECO:0008006" key="4">
    <source>
        <dbReference type="Google" id="ProtNLM"/>
    </source>
</evidence>
<organism evidence="2 3">
    <name type="scientific">Rhizobium alvei</name>
    <dbReference type="NCBI Taxonomy" id="1132659"/>
    <lineage>
        <taxon>Bacteria</taxon>
        <taxon>Pseudomonadati</taxon>
        <taxon>Pseudomonadota</taxon>
        <taxon>Alphaproteobacteria</taxon>
        <taxon>Hyphomicrobiales</taxon>
        <taxon>Rhizobiaceae</taxon>
        <taxon>Rhizobium/Agrobacterium group</taxon>
        <taxon>Rhizobium</taxon>
    </lineage>
</organism>
<feature type="chain" id="PRO_5046863799" description="DNA breaking-rejoining protein" evidence="1">
    <location>
        <begin position="20"/>
        <end position="130"/>
    </location>
</feature>
<name>A0ABT8YGY6_9HYPH</name>
<dbReference type="Gene3D" id="2.60.120.380">
    <property type="match status" value="1"/>
</dbReference>
<keyword evidence="3" id="KW-1185">Reference proteome</keyword>
<accession>A0ABT8YGY6</accession>
<evidence type="ECO:0000313" key="3">
    <source>
        <dbReference type="Proteomes" id="UP001174932"/>
    </source>
</evidence>
<evidence type="ECO:0000313" key="2">
    <source>
        <dbReference type="EMBL" id="MDO6962945.1"/>
    </source>
</evidence>
<reference evidence="2" key="1">
    <citation type="journal article" date="2015" name="Int. J. Syst. Evol. Microbiol.">
        <title>Rhizobium alvei sp. nov., isolated from a freshwater river.</title>
        <authorList>
            <person name="Sheu S.Y."/>
            <person name="Huang H.W."/>
            <person name="Young C.C."/>
            <person name="Chen W.M."/>
        </authorList>
    </citation>
    <scope>NUCLEOTIDE SEQUENCE</scope>
    <source>
        <strain evidence="2">TNR-22</strain>
    </source>
</reference>
<keyword evidence="1" id="KW-0732">Signal</keyword>
<proteinExistence type="predicted"/>
<dbReference type="EMBL" id="JAUOZU010000002">
    <property type="protein sequence ID" value="MDO6962945.1"/>
    <property type="molecule type" value="Genomic_DNA"/>
</dbReference>
<protein>
    <recommendedName>
        <fullName evidence="4">DNA breaking-rejoining protein</fullName>
    </recommendedName>
</protein>
<dbReference type="RefSeq" id="WP_304374836.1">
    <property type="nucleotide sequence ID" value="NZ_JAUOZU010000002.1"/>
</dbReference>
<dbReference type="Proteomes" id="UP001174932">
    <property type="component" value="Unassembled WGS sequence"/>
</dbReference>
<gene>
    <name evidence="2" type="ORF">Q4481_03190</name>
</gene>
<sequence length="130" mass="13878">MKTLLALLLSATTVAPALADERTETVKFAAGASSVTLKSSLKGYDGINYKIGARAGQVMAISFKPSHGSCYYIVREPGKDENLFDGTMDGYDYSGTLAADGDYTVMVFQMRNAARRNETCKFALTVAIGG</sequence>
<evidence type="ECO:0000256" key="1">
    <source>
        <dbReference type="SAM" id="SignalP"/>
    </source>
</evidence>
<feature type="signal peptide" evidence="1">
    <location>
        <begin position="1"/>
        <end position="19"/>
    </location>
</feature>
<comment type="caution">
    <text evidence="2">The sequence shown here is derived from an EMBL/GenBank/DDBJ whole genome shotgun (WGS) entry which is preliminary data.</text>
</comment>